<protein>
    <recommendedName>
        <fullName evidence="3">DUF1292 domain-containing protein</fullName>
    </recommendedName>
</protein>
<accession>A0A2N5N936</accession>
<gene>
    <name evidence="1" type="ORF">B8V81_1085</name>
</gene>
<dbReference type="InterPro" id="IPR009711">
    <property type="entry name" value="UPF0473"/>
</dbReference>
<evidence type="ECO:0000313" key="2">
    <source>
        <dbReference type="Proteomes" id="UP000234789"/>
    </source>
</evidence>
<sequence length="100" mass="10996">MSAGLPQRVSLLKQAFGREVLLVDEDGAEIAFVILAEFELDGSHYAALQSPAGRKEGEVEMFRVAAHGGEPQLETIEDDEEWELAAEAYDVLLFEESGKE</sequence>
<dbReference type="Proteomes" id="UP000234789">
    <property type="component" value="Unassembled WGS sequence"/>
</dbReference>
<comment type="caution">
    <text evidence="1">The sequence shown here is derived from an EMBL/GenBank/DDBJ whole genome shotgun (WGS) entry which is preliminary data.</text>
</comment>
<organism evidence="1 2">
    <name type="scientific">Paenibacillus pasadenensis</name>
    <dbReference type="NCBI Taxonomy" id="217090"/>
    <lineage>
        <taxon>Bacteria</taxon>
        <taxon>Bacillati</taxon>
        <taxon>Bacillota</taxon>
        <taxon>Bacilli</taxon>
        <taxon>Bacillales</taxon>
        <taxon>Paenibacillaceae</taxon>
        <taxon>Paenibacillus</taxon>
    </lineage>
</organism>
<evidence type="ECO:0008006" key="3">
    <source>
        <dbReference type="Google" id="ProtNLM"/>
    </source>
</evidence>
<dbReference type="AlphaFoldDB" id="A0A2N5N936"/>
<keyword evidence="2" id="KW-1185">Reference proteome</keyword>
<evidence type="ECO:0000313" key="1">
    <source>
        <dbReference type="EMBL" id="PLT46861.1"/>
    </source>
</evidence>
<dbReference type="EMBL" id="NFEZ01000003">
    <property type="protein sequence ID" value="PLT46861.1"/>
    <property type="molecule type" value="Genomic_DNA"/>
</dbReference>
<dbReference type="RefSeq" id="WP_101807912.1">
    <property type="nucleotide sequence ID" value="NZ_NFEZ01000003.1"/>
</dbReference>
<reference evidence="1 2" key="1">
    <citation type="submission" date="2017-05" db="EMBL/GenBank/DDBJ databases">
        <title>Functional genome analysis of Paenibacillus pasadenensis strain R16: insights on endophytic life style and antifungal activity.</title>
        <authorList>
            <person name="Passera A."/>
            <person name="Marcolungo L."/>
            <person name="Casati P."/>
            <person name="Brasca M."/>
            <person name="Quaglino F."/>
            <person name="Delledonne M."/>
        </authorList>
    </citation>
    <scope>NUCLEOTIDE SEQUENCE [LARGE SCALE GENOMIC DNA]</scope>
    <source>
        <strain evidence="1 2">R16</strain>
    </source>
</reference>
<name>A0A2N5N936_9BACL</name>
<proteinExistence type="predicted"/>
<dbReference type="Pfam" id="PF06949">
    <property type="entry name" value="DUF1292"/>
    <property type="match status" value="1"/>
</dbReference>